<dbReference type="RefSeq" id="WP_252770817.1">
    <property type="nucleotide sequence ID" value="NZ_JAMXMC010000009.1"/>
</dbReference>
<dbReference type="Pfam" id="PF02625">
    <property type="entry name" value="XdhC_CoxI"/>
    <property type="match status" value="1"/>
</dbReference>
<proteinExistence type="predicted"/>
<keyword evidence="4" id="KW-1185">Reference proteome</keyword>
<evidence type="ECO:0000313" key="3">
    <source>
        <dbReference type="EMBL" id="MCO5978209.1"/>
    </source>
</evidence>
<dbReference type="Proteomes" id="UP001204851">
    <property type="component" value="Unassembled WGS sequence"/>
</dbReference>
<protein>
    <submittedName>
        <fullName evidence="3">XdhC family protein</fullName>
    </submittedName>
</protein>
<name>A0ABT1BQW4_9BURK</name>
<dbReference type="InterPro" id="IPR052698">
    <property type="entry name" value="MoCofactor_Util/Proc"/>
</dbReference>
<feature type="domain" description="XdhC- CoxI" evidence="1">
    <location>
        <begin position="15"/>
        <end position="83"/>
    </location>
</feature>
<dbReference type="EMBL" id="JAMXMC010000009">
    <property type="protein sequence ID" value="MCO5978209.1"/>
    <property type="molecule type" value="Genomic_DNA"/>
</dbReference>
<dbReference type="PANTHER" id="PTHR30388">
    <property type="entry name" value="ALDEHYDE OXIDOREDUCTASE MOLYBDENUM COFACTOR ASSEMBLY PROTEIN"/>
    <property type="match status" value="1"/>
</dbReference>
<feature type="domain" description="XdhC Rossmann" evidence="2">
    <location>
        <begin position="167"/>
        <end position="309"/>
    </location>
</feature>
<dbReference type="PANTHER" id="PTHR30388:SF4">
    <property type="entry name" value="MOLYBDENUM COFACTOR INSERTION CHAPERONE PAOD"/>
    <property type="match status" value="1"/>
</dbReference>
<comment type="caution">
    <text evidence="3">The sequence shown here is derived from an EMBL/GenBank/DDBJ whole genome shotgun (WGS) entry which is preliminary data.</text>
</comment>
<evidence type="ECO:0000259" key="2">
    <source>
        <dbReference type="Pfam" id="PF13478"/>
    </source>
</evidence>
<dbReference type="InterPro" id="IPR003777">
    <property type="entry name" value="XdhC_CoxI"/>
</dbReference>
<organism evidence="3 4">
    <name type="scientific">Ideonella oryzae</name>
    <dbReference type="NCBI Taxonomy" id="2937441"/>
    <lineage>
        <taxon>Bacteria</taxon>
        <taxon>Pseudomonadati</taxon>
        <taxon>Pseudomonadota</taxon>
        <taxon>Betaproteobacteria</taxon>
        <taxon>Burkholderiales</taxon>
        <taxon>Sphaerotilaceae</taxon>
        <taxon>Ideonella</taxon>
    </lineage>
</organism>
<dbReference type="Gene3D" id="3.40.50.720">
    <property type="entry name" value="NAD(P)-binding Rossmann-like Domain"/>
    <property type="match status" value="1"/>
</dbReference>
<dbReference type="InterPro" id="IPR027051">
    <property type="entry name" value="XdhC_Rossmann_dom"/>
</dbReference>
<sequence>MHFPDIAALRAAVAWQQAGHRVALATVLSTWGSAPRPVGSLLVIRDDGRTEGSVSGGCVEDDLVDHARTRMATAGALPEVRQYGVDTGQARRAGLPCGGQLGVLLEPDPPAEAMQDLLTALTGGERRMRRVDSLSGQWLLLPAMGVGQPLRWDGRRLTQTLGTQYRLLLIGANQIAGYLAPMAMSCGFAVTVCDPRPEMEGDTLPPQVALRRDMPDDATLAFAPDAHSAVVTLTHDPKLDDLALMEALTTPAFLVGALGSQRSNDARRARLREHFGLSVAQLARLRGPVGLPLGSKRPPEIAVSILAQLLAEKNRLLDPAPASACASALT</sequence>
<dbReference type="Pfam" id="PF13478">
    <property type="entry name" value="XdhC_C"/>
    <property type="match status" value="1"/>
</dbReference>
<accession>A0ABT1BQW4</accession>
<evidence type="ECO:0000313" key="4">
    <source>
        <dbReference type="Proteomes" id="UP001204851"/>
    </source>
</evidence>
<gene>
    <name evidence="3" type="ORF">M0L44_16035</name>
</gene>
<evidence type="ECO:0000259" key="1">
    <source>
        <dbReference type="Pfam" id="PF02625"/>
    </source>
</evidence>
<reference evidence="3 4" key="1">
    <citation type="submission" date="2022-06" db="EMBL/GenBank/DDBJ databases">
        <title>Ideonella sp. NS12-5 Genome sequencing and assembly.</title>
        <authorList>
            <person name="Jung Y."/>
        </authorList>
    </citation>
    <scope>NUCLEOTIDE SEQUENCE [LARGE SCALE GENOMIC DNA]</scope>
    <source>
        <strain evidence="3 4">NS12-5</strain>
    </source>
</reference>